<gene>
    <name evidence="4" type="ORF">OG626_15830</name>
</gene>
<dbReference type="SUPFAM" id="SSF49785">
    <property type="entry name" value="Galactose-binding domain-like"/>
    <property type="match status" value="1"/>
</dbReference>
<keyword evidence="2" id="KW-1133">Transmembrane helix</keyword>
<protein>
    <submittedName>
        <fullName evidence="4">Zinc ribbon domain-containing protein</fullName>
    </submittedName>
</protein>
<organism evidence="4">
    <name type="scientific">Streptomyces sp. NBC_01401</name>
    <dbReference type="NCBI Taxonomy" id="2903854"/>
    <lineage>
        <taxon>Bacteria</taxon>
        <taxon>Bacillati</taxon>
        <taxon>Actinomycetota</taxon>
        <taxon>Actinomycetes</taxon>
        <taxon>Kitasatosporales</taxon>
        <taxon>Streptomycetaceae</taxon>
        <taxon>Streptomyces</taxon>
    </lineage>
</organism>
<dbReference type="EMBL" id="CP109535">
    <property type="protein sequence ID" value="WTY96280.1"/>
    <property type="molecule type" value="Genomic_DNA"/>
</dbReference>
<evidence type="ECO:0000259" key="3">
    <source>
        <dbReference type="Pfam" id="PF25302"/>
    </source>
</evidence>
<reference evidence="4" key="1">
    <citation type="submission" date="2022-10" db="EMBL/GenBank/DDBJ databases">
        <title>The complete genomes of actinobacterial strains from the NBC collection.</title>
        <authorList>
            <person name="Joergensen T.S."/>
            <person name="Alvarez Arevalo M."/>
            <person name="Sterndorff E.B."/>
            <person name="Faurdal D."/>
            <person name="Vuksanovic O."/>
            <person name="Mourched A.-S."/>
            <person name="Charusanti P."/>
            <person name="Shaw S."/>
            <person name="Blin K."/>
            <person name="Weber T."/>
        </authorList>
    </citation>
    <scope>NUCLEOTIDE SEQUENCE</scope>
    <source>
        <strain evidence="4">NBC_01401</strain>
    </source>
</reference>
<sequence>MTTQNCAECGTRAEPGQSFCDACGAVLGWDQAGSRAGQAQTSSSPSSASSDTAATPAEGTGPGWDAFGSPGGAGVARTQRPLPDLGPDTPPAGTGAFHTGSTPASAPGEAASAATHDASRLPGPRETDGWAAAASHTPSGGTTASDGPKPGEKDPTIPLPTSQESAADRARSLLVPLSEPEPAHDSPPPAAAPVLPGRPDTDRPQVRVPGPLQDTGNGPPCSWCATPNRPDRHFCVRCAMPLADNDERPPAPRPWWRRLTGSRRHEIPWAGDRPRIRRAFDRVGTWITAAVVATLAILGVMYIPDGVQATQDHFAKRAPVSPSKKVASRSYAGHKPQLAFDKLNNTWWGPGVSGAGKGEWIEAEFDQPTRLLNVIITPGVSVRPDDLDEATLPQRIKATVTTKDGKKTEHELTLDQGSGEQKRNFRFRDAVKVRFTVESAYIVSSKKQVAIAEIEFFGPASSDS</sequence>
<dbReference type="AlphaFoldDB" id="A0AAU3GTC5"/>
<feature type="compositionally biased region" description="Polar residues" evidence="1">
    <location>
        <begin position="136"/>
        <end position="145"/>
    </location>
</feature>
<dbReference type="InterPro" id="IPR008979">
    <property type="entry name" value="Galactose-bd-like_sf"/>
</dbReference>
<feature type="compositionally biased region" description="Low complexity" evidence="1">
    <location>
        <begin position="38"/>
        <end position="57"/>
    </location>
</feature>
<name>A0AAU3GTC5_9ACTN</name>
<evidence type="ECO:0000313" key="4">
    <source>
        <dbReference type="EMBL" id="WTY96280.1"/>
    </source>
</evidence>
<feature type="transmembrane region" description="Helical" evidence="2">
    <location>
        <begin position="283"/>
        <end position="303"/>
    </location>
</feature>
<dbReference type="Gene3D" id="2.60.120.260">
    <property type="entry name" value="Galactose-binding domain-like"/>
    <property type="match status" value="1"/>
</dbReference>
<dbReference type="InterPro" id="IPR057561">
    <property type="entry name" value="NADase_transloc"/>
</dbReference>
<feature type="region of interest" description="Disordered" evidence="1">
    <location>
        <begin position="32"/>
        <end position="216"/>
    </location>
</feature>
<dbReference type="Pfam" id="PF25302">
    <property type="entry name" value="NADase_transloc"/>
    <property type="match status" value="1"/>
</dbReference>
<keyword evidence="2" id="KW-0472">Membrane</keyword>
<keyword evidence="2" id="KW-0812">Transmembrane</keyword>
<dbReference type="NCBIfam" id="NF047619">
    <property type="entry name" value="NADase_discoid"/>
    <property type="match status" value="1"/>
</dbReference>
<accession>A0AAU3GTC5</accession>
<proteinExistence type="predicted"/>
<feature type="domain" description="NAD glycohydrolase translocation F5/8 type C" evidence="3">
    <location>
        <begin position="325"/>
        <end position="456"/>
    </location>
</feature>
<evidence type="ECO:0000256" key="2">
    <source>
        <dbReference type="SAM" id="Phobius"/>
    </source>
</evidence>
<feature type="compositionally biased region" description="Low complexity" evidence="1">
    <location>
        <begin position="100"/>
        <end position="115"/>
    </location>
</feature>
<feature type="compositionally biased region" description="Basic and acidic residues" evidence="1">
    <location>
        <begin position="117"/>
        <end position="128"/>
    </location>
</feature>
<evidence type="ECO:0000256" key="1">
    <source>
        <dbReference type="SAM" id="MobiDB-lite"/>
    </source>
</evidence>